<dbReference type="GO" id="GO:0016020">
    <property type="term" value="C:membrane"/>
    <property type="evidence" value="ECO:0007669"/>
    <property type="project" value="UniProtKB-SubCell"/>
</dbReference>
<evidence type="ECO:0000256" key="6">
    <source>
        <dbReference type="ARBA" id="ARBA00023136"/>
    </source>
</evidence>
<dbReference type="InterPro" id="IPR026057">
    <property type="entry name" value="TBL_C"/>
</dbReference>
<reference evidence="10" key="1">
    <citation type="submission" date="2021-01" db="UniProtKB">
        <authorList>
            <consortium name="EnsemblPlants"/>
        </authorList>
    </citation>
    <scope>IDENTIFICATION</scope>
</reference>
<feature type="domain" description="Trichome birefringence-like N-terminal" evidence="9">
    <location>
        <begin position="36"/>
        <end position="88"/>
    </location>
</feature>
<evidence type="ECO:0000256" key="5">
    <source>
        <dbReference type="ARBA" id="ARBA00022989"/>
    </source>
</evidence>
<evidence type="ECO:0008006" key="12">
    <source>
        <dbReference type="Google" id="ProtNLM"/>
    </source>
</evidence>
<dbReference type="OMA" id="FRCEGNG"/>
<dbReference type="Pfam" id="PF13839">
    <property type="entry name" value="PC-Esterase"/>
    <property type="match status" value="1"/>
</dbReference>
<comment type="similarity">
    <text evidence="2">Belongs to the PC-esterase family. TBL subfamily.</text>
</comment>
<feature type="signal peptide" evidence="7">
    <location>
        <begin position="1"/>
        <end position="25"/>
    </location>
</feature>
<keyword evidence="7" id="KW-0732">Signal</keyword>
<evidence type="ECO:0000256" key="7">
    <source>
        <dbReference type="SAM" id="SignalP"/>
    </source>
</evidence>
<feature type="domain" description="Trichome birefringence-like C-terminal" evidence="8">
    <location>
        <begin position="94"/>
        <end position="360"/>
    </location>
</feature>
<dbReference type="Pfam" id="PF14416">
    <property type="entry name" value="PMR5N"/>
    <property type="match status" value="1"/>
</dbReference>
<comment type="subcellular location">
    <subcellularLocation>
        <location evidence="1">Membrane</location>
        <topology evidence="1">Single-pass membrane protein</topology>
    </subcellularLocation>
</comment>
<dbReference type="EnsemblPlants" id="Kaladp0095s0064.1.v1.1">
    <property type="protein sequence ID" value="Kaladp0095s0064.1.v1.1"/>
    <property type="gene ID" value="Kaladp0095s0064.v1.1"/>
</dbReference>
<name>A0A7N0UYV8_KALFE</name>
<evidence type="ECO:0000256" key="3">
    <source>
        <dbReference type="ARBA" id="ARBA00022692"/>
    </source>
</evidence>
<dbReference type="Proteomes" id="UP000594263">
    <property type="component" value="Unplaced"/>
</dbReference>
<organism evidence="10 11">
    <name type="scientific">Kalanchoe fedtschenkoi</name>
    <name type="common">Lavender scallops</name>
    <name type="synonym">South American air plant</name>
    <dbReference type="NCBI Taxonomy" id="63787"/>
    <lineage>
        <taxon>Eukaryota</taxon>
        <taxon>Viridiplantae</taxon>
        <taxon>Streptophyta</taxon>
        <taxon>Embryophyta</taxon>
        <taxon>Tracheophyta</taxon>
        <taxon>Spermatophyta</taxon>
        <taxon>Magnoliopsida</taxon>
        <taxon>eudicotyledons</taxon>
        <taxon>Gunneridae</taxon>
        <taxon>Pentapetalae</taxon>
        <taxon>Saxifragales</taxon>
        <taxon>Crassulaceae</taxon>
        <taxon>Kalanchoe</taxon>
    </lineage>
</organism>
<dbReference type="PANTHER" id="PTHR32285:SF58">
    <property type="entry name" value="PROTEIN TRICHOME BIREFRINGENCE-LIKE 41"/>
    <property type="match status" value="1"/>
</dbReference>
<dbReference type="GO" id="GO:0005794">
    <property type="term" value="C:Golgi apparatus"/>
    <property type="evidence" value="ECO:0007669"/>
    <property type="project" value="TreeGrafter"/>
</dbReference>
<dbReference type="InterPro" id="IPR025846">
    <property type="entry name" value="TBL_N"/>
</dbReference>
<dbReference type="AlphaFoldDB" id="A0A7N0UYV8"/>
<evidence type="ECO:0000256" key="1">
    <source>
        <dbReference type="ARBA" id="ARBA00004167"/>
    </source>
</evidence>
<dbReference type="GO" id="GO:0016413">
    <property type="term" value="F:O-acetyltransferase activity"/>
    <property type="evidence" value="ECO:0007669"/>
    <property type="project" value="InterPro"/>
</dbReference>
<proteinExistence type="inferred from homology"/>
<evidence type="ECO:0000256" key="4">
    <source>
        <dbReference type="ARBA" id="ARBA00022968"/>
    </source>
</evidence>
<protein>
    <recommendedName>
        <fullName evidence="12">Trichome birefringence-like N-terminal domain-containing protein</fullName>
    </recommendedName>
</protein>
<evidence type="ECO:0000259" key="9">
    <source>
        <dbReference type="Pfam" id="PF14416"/>
    </source>
</evidence>
<dbReference type="InterPro" id="IPR029962">
    <property type="entry name" value="TBL"/>
</dbReference>
<keyword evidence="4" id="KW-0735">Signal-anchor</keyword>
<keyword evidence="6" id="KW-0472">Membrane</keyword>
<dbReference type="PANTHER" id="PTHR32285">
    <property type="entry name" value="PROTEIN TRICHOME BIREFRINGENCE-LIKE 9-RELATED"/>
    <property type="match status" value="1"/>
</dbReference>
<sequence length="370" mass="41432">MNNAVSISIIFSVALLLQIPKLSAAGGGSSKRGGAEECNLFQGIWVRDAAGDYPLYNESTCPFIQPEFNCQKNGRIDRGYLGYRWEPLGASCSLARFNASFFMSNVMRGRTMMFVGDSLSRNQWQSLLCIIHSSLPTATYTTSFQGSTTIYTFPHYENARIMLDRNVFLVDVVSEKTGRVLKLDSIEAGKRWLGADYLIFNTWHWWNRRGPSQPWDFIQVGRELVKDMDRTAAFGLALTTWAAWVESNIDPAKTLVFYQGISPSHYNGSEWGEPGVTSCGKEHQPLLGPTYPGGLPPALALLKNILANIRGVPVHFLDITNLSLLRKDGHPSIYGLDGRLDCSHWCLAGVPDTWNVILYNILLENWQLLR</sequence>
<dbReference type="Gramene" id="Kaladp0095s0064.1.v1.1">
    <property type="protein sequence ID" value="Kaladp0095s0064.1.v1.1"/>
    <property type="gene ID" value="Kaladp0095s0064.v1.1"/>
</dbReference>
<feature type="chain" id="PRO_5029768734" description="Trichome birefringence-like N-terminal domain-containing protein" evidence="7">
    <location>
        <begin position="26"/>
        <end position="370"/>
    </location>
</feature>
<evidence type="ECO:0000313" key="10">
    <source>
        <dbReference type="EnsemblPlants" id="Kaladp0095s0064.1.v1.1"/>
    </source>
</evidence>
<keyword evidence="11" id="KW-1185">Reference proteome</keyword>
<evidence type="ECO:0000256" key="2">
    <source>
        <dbReference type="ARBA" id="ARBA00007727"/>
    </source>
</evidence>
<keyword evidence="3" id="KW-0812">Transmembrane</keyword>
<evidence type="ECO:0000313" key="11">
    <source>
        <dbReference type="Proteomes" id="UP000594263"/>
    </source>
</evidence>
<accession>A0A7N0UYV8</accession>
<evidence type="ECO:0000259" key="8">
    <source>
        <dbReference type="Pfam" id="PF13839"/>
    </source>
</evidence>
<keyword evidence="5" id="KW-1133">Transmembrane helix</keyword>